<keyword evidence="3" id="KW-1185">Reference proteome</keyword>
<keyword evidence="1" id="KW-0812">Transmembrane</keyword>
<evidence type="ECO:0000256" key="1">
    <source>
        <dbReference type="SAM" id="Phobius"/>
    </source>
</evidence>
<reference evidence="3" key="1">
    <citation type="submission" date="2016-10" db="EMBL/GenBank/DDBJ databases">
        <authorList>
            <person name="Varghese N."/>
            <person name="Submissions S."/>
        </authorList>
    </citation>
    <scope>NUCLEOTIDE SEQUENCE [LARGE SCALE GENOMIC DNA]</scope>
    <source>
        <strain evidence="3">DSM 22017</strain>
    </source>
</reference>
<accession>A0A1H4Y8X1</accession>
<proteinExistence type="predicted"/>
<dbReference type="EMBL" id="FNRT01000002">
    <property type="protein sequence ID" value="SED14329.1"/>
    <property type="molecule type" value="Genomic_DNA"/>
</dbReference>
<feature type="transmembrane region" description="Helical" evidence="1">
    <location>
        <begin position="134"/>
        <end position="155"/>
    </location>
</feature>
<organism evidence="2 3">
    <name type="scientific">Nocardioides exalbidus</name>
    <dbReference type="NCBI Taxonomy" id="402596"/>
    <lineage>
        <taxon>Bacteria</taxon>
        <taxon>Bacillati</taxon>
        <taxon>Actinomycetota</taxon>
        <taxon>Actinomycetes</taxon>
        <taxon>Propionibacteriales</taxon>
        <taxon>Nocardioidaceae</taxon>
        <taxon>Nocardioides</taxon>
    </lineage>
</organism>
<dbReference type="Pfam" id="PF10011">
    <property type="entry name" value="DUF2254"/>
    <property type="match status" value="1"/>
</dbReference>
<name>A0A1H4Y8X1_9ACTN</name>
<dbReference type="AlphaFoldDB" id="A0A1H4Y8X1"/>
<evidence type="ECO:0000313" key="2">
    <source>
        <dbReference type="EMBL" id="SED14329.1"/>
    </source>
</evidence>
<dbReference type="InterPro" id="IPR018723">
    <property type="entry name" value="DUF2254_membrane"/>
</dbReference>
<feature type="transmembrane region" description="Helical" evidence="1">
    <location>
        <begin position="100"/>
        <end position="122"/>
    </location>
</feature>
<evidence type="ECO:0000313" key="3">
    <source>
        <dbReference type="Proteomes" id="UP000198742"/>
    </source>
</evidence>
<dbReference type="Proteomes" id="UP000198742">
    <property type="component" value="Unassembled WGS sequence"/>
</dbReference>
<keyword evidence="1" id="KW-1133">Transmembrane helix</keyword>
<gene>
    <name evidence="2" type="ORF">SAMN04489844_3766</name>
</gene>
<protein>
    <submittedName>
        <fullName evidence="2">Uncharacterized membrane protein</fullName>
    </submittedName>
</protein>
<sequence>MMRSLRRLRDKFWAVPLLCAALAGALGLSLTALDDWFDTSLTVPFLFAGGPEGARALLSAIITSMISFTGLVFSITIVVLQLTSSQFSPRVLRTLLRDWIIQIALGVFVATFVYALVVLRSVRGTAQTEASVPQISVTVAFGFVLASVVVFLFYIDHVAQSIRAASIVDRIGEETRAVLESRYPQDAESRALRPVPRTASHRVTANRPGVVQQVDDEALAVLAEKDGTTICLLRAVGEFVPGGAPLLEVHGGRPPDDGALRSAVHLGEERALDEDVGFGLRQLVDIAERALSPGINDPTTAVQVIDQLHDLLRRLVTRPLAPRQTVDSSGRLAVHVPQPGLADLIGLAVDEIAHWGADVDRVQRRLGVMLRDLYLAALPVHREVVGRALASFSADRTSLGPGTAPEPTDDGLR</sequence>
<dbReference type="STRING" id="402596.SAMN04489844_3766"/>
<feature type="transmembrane region" description="Helical" evidence="1">
    <location>
        <begin position="56"/>
        <end position="80"/>
    </location>
</feature>
<keyword evidence="1" id="KW-0472">Membrane</keyword>